<name>A0A7Z0SCB4_9GAMM</name>
<organism evidence="2 3">
    <name type="scientific">Candidatus Methanofishera endochildressiae</name>
    <dbReference type="NCBI Taxonomy" id="2738884"/>
    <lineage>
        <taxon>Bacteria</taxon>
        <taxon>Pseudomonadati</taxon>
        <taxon>Pseudomonadota</taxon>
        <taxon>Gammaproteobacteria</taxon>
        <taxon>Candidatus Methanofishera</taxon>
    </lineage>
</organism>
<dbReference type="AlphaFoldDB" id="A0A7Z0SCB4"/>
<dbReference type="Proteomes" id="UP000537890">
    <property type="component" value="Unassembled WGS sequence"/>
</dbReference>
<feature type="domain" description="HicB-like antitoxin of toxin-antitoxin system" evidence="1">
    <location>
        <begin position="6"/>
        <end position="39"/>
    </location>
</feature>
<protein>
    <submittedName>
        <fullName evidence="2">Type II toxin-antitoxin system HicB family antitoxin</fullName>
    </submittedName>
</protein>
<accession>A0A7Z0SCB4</accession>
<evidence type="ECO:0000313" key="2">
    <source>
        <dbReference type="EMBL" id="NYT46388.1"/>
    </source>
</evidence>
<gene>
    <name evidence="2" type="ORF">H0A75_00360</name>
</gene>
<reference evidence="2 3" key="1">
    <citation type="submission" date="2020-05" db="EMBL/GenBank/DDBJ databases">
        <title>Horizontal transmission and recombination maintain forever young bacterial symbiont genomes.</title>
        <authorList>
            <person name="Russell S.L."/>
            <person name="Pepper-Tunick E."/>
            <person name="Svedberg J."/>
            <person name="Byrne A."/>
            <person name="Ruelas Castillo J."/>
            <person name="Vollmers C."/>
            <person name="Beinart R.A."/>
            <person name="Corbett-Detig R."/>
        </authorList>
    </citation>
    <scope>NUCLEOTIDE SEQUENCE [LARGE SCALE GENOMIC DNA]</scope>
    <source>
        <strain evidence="2">4727-3</strain>
    </source>
</reference>
<dbReference type="EMBL" id="JACCHS010000002">
    <property type="protein sequence ID" value="NYT46388.1"/>
    <property type="molecule type" value="Genomic_DNA"/>
</dbReference>
<evidence type="ECO:0000313" key="3">
    <source>
        <dbReference type="Proteomes" id="UP000537890"/>
    </source>
</evidence>
<comment type="caution">
    <text evidence="2">The sequence shown here is derived from an EMBL/GenBank/DDBJ whole genome shotgun (WGS) entry which is preliminary data.</text>
</comment>
<sequence length="40" mass="4557">MEFGGLFEIDISQLSPKSKRVNITLPLYLLNTVDNYTKTP</sequence>
<proteinExistence type="predicted"/>
<dbReference type="InterPro" id="IPR031807">
    <property type="entry name" value="HicB-like"/>
</dbReference>
<evidence type="ECO:0000259" key="1">
    <source>
        <dbReference type="Pfam" id="PF15919"/>
    </source>
</evidence>
<dbReference type="Pfam" id="PF15919">
    <property type="entry name" value="HicB_lk_antitox"/>
    <property type="match status" value="1"/>
</dbReference>